<gene>
    <name evidence="7" type="ORF">HAQ05_14380</name>
</gene>
<dbReference type="PANTHER" id="PTHR10578">
    <property type="entry name" value="S -2-HYDROXY-ACID OXIDASE-RELATED"/>
    <property type="match status" value="1"/>
</dbReference>
<comment type="caution">
    <text evidence="7">The sequence shown here is derived from an EMBL/GenBank/DDBJ whole genome shotgun (WGS) entry which is preliminary data.</text>
</comment>
<organism evidence="7 8">
    <name type="scientific">Pseudomonas typographi</name>
    <dbReference type="NCBI Taxonomy" id="2715964"/>
    <lineage>
        <taxon>Bacteria</taxon>
        <taxon>Pseudomonadati</taxon>
        <taxon>Pseudomonadota</taxon>
        <taxon>Gammaproteobacteria</taxon>
        <taxon>Pseudomonadales</taxon>
        <taxon>Pseudomonadaceae</taxon>
        <taxon>Pseudomonas</taxon>
    </lineage>
</organism>
<dbReference type="SUPFAM" id="SSF51395">
    <property type="entry name" value="FMN-linked oxidoreductases"/>
    <property type="match status" value="1"/>
</dbReference>
<accession>A0ABR7Z317</accession>
<reference evidence="7 8" key="1">
    <citation type="journal article" date="2020" name="Insects">
        <title>Bacteria Belonging to Pseudomonas typographi sp. nov. from the Bark Beetle Ips typographus Have Genomic Potential to Aid in the Host Ecology.</title>
        <authorList>
            <person name="Peral-Aranega E."/>
            <person name="Saati-Santamaria Z."/>
            <person name="Kolarik M."/>
            <person name="Rivas R."/>
            <person name="Garcia-Fraile P."/>
        </authorList>
    </citation>
    <scope>NUCLEOTIDE SEQUENCE [LARGE SCALE GENOMIC DNA]</scope>
    <source>
        <strain evidence="7 8">CA3A</strain>
    </source>
</reference>
<protein>
    <submittedName>
        <fullName evidence="7">Alpha-hydroxy-acid oxidizing protein</fullName>
    </submittedName>
</protein>
<dbReference type="Gene3D" id="3.20.20.70">
    <property type="entry name" value="Aldolase class I"/>
    <property type="match status" value="1"/>
</dbReference>
<feature type="domain" description="FMN hydroxy acid dehydrogenase" evidence="6">
    <location>
        <begin position="8"/>
        <end position="392"/>
    </location>
</feature>
<dbReference type="Proteomes" id="UP000805841">
    <property type="component" value="Unassembled WGS sequence"/>
</dbReference>
<dbReference type="Pfam" id="PF01070">
    <property type="entry name" value="FMN_dh"/>
    <property type="match status" value="1"/>
</dbReference>
<comment type="cofactor">
    <cofactor evidence="1">
        <name>FMN</name>
        <dbReference type="ChEBI" id="CHEBI:58210"/>
    </cofactor>
</comment>
<dbReference type="InterPro" id="IPR012133">
    <property type="entry name" value="Alpha-hydoxy_acid_DH_FMN"/>
</dbReference>
<keyword evidence="4" id="KW-0560">Oxidoreductase</keyword>
<dbReference type="PIRSF" id="PIRSF000138">
    <property type="entry name" value="Al-hdrx_acd_dh"/>
    <property type="match status" value="1"/>
</dbReference>
<evidence type="ECO:0000256" key="3">
    <source>
        <dbReference type="ARBA" id="ARBA00022643"/>
    </source>
</evidence>
<sequence length="415" mass="45509">MRRFYQGRDLSRVHTIEELAWIAKRCLPYFAWEYLAGGAEAELTLADNRRDFDRLGLLPRTLRGIDAPALETRLFGQATAMPMAIAPTGYNAMLYRNADIHLARAATEAGIPFCMSTVSTSSMEEVVAHVPGVNLWFQLYCLNDPAIQEDLLKRAQSLQVSTLLLTSDAVTLGNREWDKRNFIRPRQLSLRNKLDVLRHPAWIRRALWPSGMPSLGNLNPYLPAHARTAAGAAHFIGQAMDATLDWNALAKLRDRWPGNLVLKGVLHPGDAERALALGLDGIVVTNHGGRQLDGSPSSIRALAGIRSAVKGKMQILFDSGVRRGTDVAKALALGADAVLVGRPTLYGVAAAGQQGAAKALCILAEELKRTMILLGSSRLDELNEDQLFDRMGAFYGTEPPVAAIDKRPCEWPIMQ</sequence>
<evidence type="ECO:0000313" key="8">
    <source>
        <dbReference type="Proteomes" id="UP000805841"/>
    </source>
</evidence>
<name>A0ABR7Z317_9PSED</name>
<keyword evidence="3" id="KW-0288">FMN</keyword>
<keyword evidence="2" id="KW-0285">Flavoprotein</keyword>
<evidence type="ECO:0000313" key="7">
    <source>
        <dbReference type="EMBL" id="MBD1599880.1"/>
    </source>
</evidence>
<comment type="similarity">
    <text evidence="5">Belongs to the FMN-dependent alpha-hydroxy acid dehydrogenase family.</text>
</comment>
<evidence type="ECO:0000256" key="2">
    <source>
        <dbReference type="ARBA" id="ARBA00022630"/>
    </source>
</evidence>
<dbReference type="InterPro" id="IPR037396">
    <property type="entry name" value="FMN_HAD"/>
</dbReference>
<keyword evidence="8" id="KW-1185">Reference proteome</keyword>
<dbReference type="PANTHER" id="PTHR10578:SF107">
    <property type="entry name" value="2-HYDROXYACID OXIDASE 1"/>
    <property type="match status" value="1"/>
</dbReference>
<evidence type="ECO:0000256" key="4">
    <source>
        <dbReference type="ARBA" id="ARBA00023002"/>
    </source>
</evidence>
<evidence type="ECO:0000256" key="1">
    <source>
        <dbReference type="ARBA" id="ARBA00001917"/>
    </source>
</evidence>
<dbReference type="EMBL" id="JAAOCA010000017">
    <property type="protein sequence ID" value="MBD1599880.1"/>
    <property type="molecule type" value="Genomic_DNA"/>
</dbReference>
<dbReference type="PROSITE" id="PS51349">
    <property type="entry name" value="FMN_HYDROXY_ACID_DH_2"/>
    <property type="match status" value="1"/>
</dbReference>
<dbReference type="CDD" id="cd02809">
    <property type="entry name" value="alpha_hydroxyacid_oxid_FMN"/>
    <property type="match status" value="1"/>
</dbReference>
<evidence type="ECO:0000256" key="5">
    <source>
        <dbReference type="ARBA" id="ARBA00024042"/>
    </source>
</evidence>
<proteinExistence type="inferred from homology"/>
<dbReference type="InterPro" id="IPR000262">
    <property type="entry name" value="FMN-dep_DH"/>
</dbReference>
<evidence type="ECO:0000259" key="6">
    <source>
        <dbReference type="PROSITE" id="PS51349"/>
    </source>
</evidence>
<dbReference type="RefSeq" id="WP_190421709.1">
    <property type="nucleotide sequence ID" value="NZ_JAAOCA010000017.1"/>
</dbReference>
<dbReference type="InterPro" id="IPR013785">
    <property type="entry name" value="Aldolase_TIM"/>
</dbReference>